<gene>
    <name evidence="2" type="ORF">SAMN02745131_03185</name>
</gene>
<dbReference type="STRING" id="1121884.SAMN02745131_03185"/>
<feature type="signal peptide" evidence="1">
    <location>
        <begin position="1"/>
        <end position="21"/>
    </location>
</feature>
<name>A0A1M5DEF1_9BACT</name>
<proteinExistence type="predicted"/>
<dbReference type="EMBL" id="FQUU01000015">
    <property type="protein sequence ID" value="SHF65214.1"/>
    <property type="molecule type" value="Genomic_DNA"/>
</dbReference>
<dbReference type="Proteomes" id="UP000184048">
    <property type="component" value="Unassembled WGS sequence"/>
</dbReference>
<dbReference type="OrthoDB" id="639821at2"/>
<keyword evidence="1" id="KW-0732">Signal</keyword>
<dbReference type="AlphaFoldDB" id="A0A1M5DEF1"/>
<evidence type="ECO:0008006" key="4">
    <source>
        <dbReference type="Google" id="ProtNLM"/>
    </source>
</evidence>
<protein>
    <recommendedName>
        <fullName evidence="4">DUF4397 domain-containing protein</fullName>
    </recommendedName>
</protein>
<feature type="chain" id="PRO_5012567429" description="DUF4397 domain-containing protein" evidence="1">
    <location>
        <begin position="22"/>
        <end position="336"/>
    </location>
</feature>
<evidence type="ECO:0000256" key="1">
    <source>
        <dbReference type="SAM" id="SignalP"/>
    </source>
</evidence>
<organism evidence="2 3">
    <name type="scientific">Flavisolibacter ginsengisoli DSM 18119</name>
    <dbReference type="NCBI Taxonomy" id="1121884"/>
    <lineage>
        <taxon>Bacteria</taxon>
        <taxon>Pseudomonadati</taxon>
        <taxon>Bacteroidota</taxon>
        <taxon>Chitinophagia</taxon>
        <taxon>Chitinophagales</taxon>
        <taxon>Chitinophagaceae</taxon>
        <taxon>Flavisolibacter</taxon>
    </lineage>
</organism>
<evidence type="ECO:0000313" key="3">
    <source>
        <dbReference type="Proteomes" id="UP000184048"/>
    </source>
</evidence>
<keyword evidence="3" id="KW-1185">Reference proteome</keyword>
<dbReference type="RefSeq" id="WP_139256466.1">
    <property type="nucleotide sequence ID" value="NZ_FQUU01000015.1"/>
</dbReference>
<evidence type="ECO:0000313" key="2">
    <source>
        <dbReference type="EMBL" id="SHF65214.1"/>
    </source>
</evidence>
<sequence length="336" mass="37518">MNRIVSLFTLMLIVFSGSAQQVTGVWKGKIDRKNVEVKIIQKGDSLTGTSYYYESSKNYRRYSIKGYFDPNNNSVIWWDDQLIDDKGSKPLGGSSRTPLISEADFNCPGGGEMFLDGKSSPKIKPELKNGIVALSKVNDPLFPDEWDYVVDNYTIGANDPDIIDSVFLIAFTPYIRPHEEPVVIENKKEEVLPVLMPGMTSVPTKPTPVIAPEIKPLTIEEKYISRDKVFTADIPVEGDSVELRFYDNAEVDGDSISLFLNAKLLFTHIRLTDKAYSIKLPVKELSDTNELTMVAENLGSIPPNTSYMVAIVGDKRYEAKLASTENSSAMIRLVKQ</sequence>
<reference evidence="2 3" key="1">
    <citation type="submission" date="2016-11" db="EMBL/GenBank/DDBJ databases">
        <authorList>
            <person name="Jaros S."/>
            <person name="Januszkiewicz K."/>
            <person name="Wedrychowicz H."/>
        </authorList>
    </citation>
    <scope>NUCLEOTIDE SEQUENCE [LARGE SCALE GENOMIC DNA]</scope>
    <source>
        <strain evidence="2 3">DSM 18119</strain>
    </source>
</reference>
<accession>A0A1M5DEF1</accession>